<dbReference type="KEGG" id="mbrn:90967470"/>
<dbReference type="GeneID" id="90967470"/>
<sequence length="121" mass="13785">MKHIELILATFAGLAFAAPQRVLTAEEWVGDRVITQQRVLEEFRGRNIICDDEEENNRINCEIGFVSIGIEEKSHDGLSPLCEKKGGCKYCRIESGFRNAQHFMCAYKSSNKDEPIFFPVE</sequence>
<dbReference type="RefSeq" id="XP_065985823.1">
    <property type="nucleotide sequence ID" value="XM_066129804.1"/>
</dbReference>
<dbReference type="EMBL" id="CP058932">
    <property type="protein sequence ID" value="QLI64738.1"/>
    <property type="molecule type" value="Genomic_DNA"/>
</dbReference>
<gene>
    <name evidence="2" type="ORF">G6M90_00g017710</name>
</gene>
<evidence type="ECO:0000313" key="3">
    <source>
        <dbReference type="Proteomes" id="UP000510686"/>
    </source>
</evidence>
<keyword evidence="3" id="KW-1185">Reference proteome</keyword>
<reference evidence="2 3" key="1">
    <citation type="submission" date="2020-07" db="EMBL/GenBank/DDBJ databases">
        <title>Telomere length de novo assembly of all 7 chromosomes of the fungus, Metarhizium brunneum, using a novel assembly pipeline.</title>
        <authorList>
            <person name="Saud z."/>
            <person name="Kortsinoglou A."/>
            <person name="Kouvelis V.N."/>
            <person name="Butt T.M."/>
        </authorList>
    </citation>
    <scope>NUCLEOTIDE SEQUENCE [LARGE SCALE GENOMIC DNA]</scope>
    <source>
        <strain evidence="2 3">4556</strain>
    </source>
</reference>
<protein>
    <submittedName>
        <fullName evidence="2">Uncharacterized protein</fullName>
    </submittedName>
</protein>
<evidence type="ECO:0000256" key="1">
    <source>
        <dbReference type="SAM" id="SignalP"/>
    </source>
</evidence>
<keyword evidence="1" id="KW-0732">Signal</keyword>
<proteinExistence type="predicted"/>
<evidence type="ECO:0000313" key="2">
    <source>
        <dbReference type="EMBL" id="QLI64738.1"/>
    </source>
</evidence>
<accession>A0A7D5UR93</accession>
<organism evidence="2 3">
    <name type="scientific">Metarhizium brunneum</name>
    <dbReference type="NCBI Taxonomy" id="500148"/>
    <lineage>
        <taxon>Eukaryota</taxon>
        <taxon>Fungi</taxon>
        <taxon>Dikarya</taxon>
        <taxon>Ascomycota</taxon>
        <taxon>Pezizomycotina</taxon>
        <taxon>Sordariomycetes</taxon>
        <taxon>Hypocreomycetidae</taxon>
        <taxon>Hypocreales</taxon>
        <taxon>Clavicipitaceae</taxon>
        <taxon>Metarhizium</taxon>
    </lineage>
</organism>
<name>A0A7D5UR93_9HYPO</name>
<dbReference type="AlphaFoldDB" id="A0A7D5UR93"/>
<feature type="chain" id="PRO_5028952093" evidence="1">
    <location>
        <begin position="18"/>
        <end position="121"/>
    </location>
</feature>
<feature type="signal peptide" evidence="1">
    <location>
        <begin position="1"/>
        <end position="17"/>
    </location>
</feature>
<dbReference type="Proteomes" id="UP000510686">
    <property type="component" value="Chromosome 1"/>
</dbReference>